<feature type="transmembrane region" description="Helical" evidence="5">
    <location>
        <begin position="343"/>
        <end position="367"/>
    </location>
</feature>
<dbReference type="EMBL" id="AAFI02000080">
    <property type="protein sequence ID" value="EAL64541.1"/>
    <property type="molecule type" value="Genomic_DNA"/>
</dbReference>
<dbReference type="AlphaFoldDB" id="Q54MN9"/>
<dbReference type="GO" id="GO:0055085">
    <property type="term" value="P:transmembrane transport"/>
    <property type="evidence" value="ECO:0000318"/>
    <property type="project" value="GO_Central"/>
</dbReference>
<keyword evidence="3 5" id="KW-1133">Transmembrane helix</keyword>
<sequence>MEPITYDYEDQEPPSPLQNIKLEIKQKELYNQIKNNDKILLMENETISTDQLNIINKFLIKLKKIPSEINKILKSNFLLCIWMFINLSSLLMNQSLEENFNFNSYNTLIGCQLIISFIISHFYQKIKKKYQIRKLMDIISINKNNCNNSNNIGNNNNNNYNEEYEINSEDNISLDINYNNNNNYKNNNNNIIISIKEMIIIIIPLSFIFSIVEFSKTVVPLTVVGLQFILTKKRYGKSLYYSMIVLVVGSCIFLLEPSESFNQLLPNFKQFILSIIIISFLSLTLIYSHSIFSTRLSTIDPIIIIHYFSPISLIMLLPFIISERSSLNFFIETFQSEKTLNDIYNFLICLIISGIFSYFTFYITFIANKKYNILIMSISRNSKSVLLKLFSSGVFHEPISNSNWLGFFISSAGILISYQNSDSEIDIDNKTDDIDTERQN</sequence>
<evidence type="ECO:0008006" key="8">
    <source>
        <dbReference type="Google" id="ProtNLM"/>
    </source>
</evidence>
<dbReference type="InParanoid" id="Q54MN9"/>
<feature type="transmembrane region" description="Helical" evidence="5">
    <location>
        <begin position="267"/>
        <end position="287"/>
    </location>
</feature>
<dbReference type="InterPro" id="IPR037185">
    <property type="entry name" value="EmrE-like"/>
</dbReference>
<dbReference type="dictyBase" id="DDB_G0285839"/>
<feature type="transmembrane region" description="Helical" evidence="5">
    <location>
        <begin position="238"/>
        <end position="255"/>
    </location>
</feature>
<organism evidence="6 7">
    <name type="scientific">Dictyostelium discoideum</name>
    <name type="common">Social amoeba</name>
    <dbReference type="NCBI Taxonomy" id="44689"/>
    <lineage>
        <taxon>Eukaryota</taxon>
        <taxon>Amoebozoa</taxon>
        <taxon>Evosea</taxon>
        <taxon>Eumycetozoa</taxon>
        <taxon>Dictyostelia</taxon>
        <taxon>Dictyosteliales</taxon>
        <taxon>Dictyosteliaceae</taxon>
        <taxon>Dictyostelium</taxon>
    </lineage>
</organism>
<feature type="transmembrane region" description="Helical" evidence="5">
    <location>
        <begin position="104"/>
        <end position="123"/>
    </location>
</feature>
<dbReference type="GO" id="GO:0016020">
    <property type="term" value="C:membrane"/>
    <property type="evidence" value="ECO:0007669"/>
    <property type="project" value="UniProtKB-SubCell"/>
</dbReference>
<dbReference type="PANTHER" id="PTHR11132">
    <property type="entry name" value="SOLUTE CARRIER FAMILY 35"/>
    <property type="match status" value="1"/>
</dbReference>
<evidence type="ECO:0000256" key="2">
    <source>
        <dbReference type="ARBA" id="ARBA00022692"/>
    </source>
</evidence>
<dbReference type="RefSeq" id="XP_638038.1">
    <property type="nucleotide sequence ID" value="XM_632946.1"/>
</dbReference>
<dbReference type="GeneID" id="8625302"/>
<dbReference type="Proteomes" id="UP000002195">
    <property type="component" value="Unassembled WGS sequence"/>
</dbReference>
<dbReference type="GO" id="GO:0005794">
    <property type="term" value="C:Golgi apparatus"/>
    <property type="evidence" value="ECO:0000318"/>
    <property type="project" value="GO_Central"/>
</dbReference>
<name>Q54MN9_DICDI</name>
<dbReference type="SUPFAM" id="SSF103481">
    <property type="entry name" value="Multidrug resistance efflux transporter EmrE"/>
    <property type="match status" value="1"/>
</dbReference>
<dbReference type="OMA" id="HEPISNS"/>
<dbReference type="VEuPathDB" id="AmoebaDB:DDB_G0285839"/>
<evidence type="ECO:0000313" key="6">
    <source>
        <dbReference type="EMBL" id="EAL64541.1"/>
    </source>
</evidence>
<dbReference type="eggNOG" id="ENOG502RE7H">
    <property type="taxonomic scope" value="Eukaryota"/>
</dbReference>
<reference evidence="6 7" key="1">
    <citation type="journal article" date="2005" name="Nature">
        <title>The genome of the social amoeba Dictyostelium discoideum.</title>
        <authorList>
            <consortium name="The Dictyostelium discoideum Sequencing Consortium"/>
            <person name="Eichinger L."/>
            <person name="Pachebat J.A."/>
            <person name="Glockner G."/>
            <person name="Rajandream M.A."/>
            <person name="Sucgang R."/>
            <person name="Berriman M."/>
            <person name="Song J."/>
            <person name="Olsen R."/>
            <person name="Szafranski K."/>
            <person name="Xu Q."/>
            <person name="Tunggal B."/>
            <person name="Kummerfeld S."/>
            <person name="Madera M."/>
            <person name="Konfortov B.A."/>
            <person name="Rivero F."/>
            <person name="Bankier A.T."/>
            <person name="Lehmann R."/>
            <person name="Hamlin N."/>
            <person name="Davies R."/>
            <person name="Gaudet P."/>
            <person name="Fey P."/>
            <person name="Pilcher K."/>
            <person name="Chen G."/>
            <person name="Saunders D."/>
            <person name="Sodergren E."/>
            <person name="Davis P."/>
            <person name="Kerhornou A."/>
            <person name="Nie X."/>
            <person name="Hall N."/>
            <person name="Anjard C."/>
            <person name="Hemphill L."/>
            <person name="Bason N."/>
            <person name="Farbrother P."/>
            <person name="Desany B."/>
            <person name="Just E."/>
            <person name="Morio T."/>
            <person name="Rost R."/>
            <person name="Churcher C."/>
            <person name="Cooper J."/>
            <person name="Haydock S."/>
            <person name="van Driessche N."/>
            <person name="Cronin A."/>
            <person name="Goodhead I."/>
            <person name="Muzny D."/>
            <person name="Mourier T."/>
            <person name="Pain A."/>
            <person name="Lu M."/>
            <person name="Harper D."/>
            <person name="Lindsay R."/>
            <person name="Hauser H."/>
            <person name="James K."/>
            <person name="Quiles M."/>
            <person name="Madan Babu M."/>
            <person name="Saito T."/>
            <person name="Buchrieser C."/>
            <person name="Wardroper A."/>
            <person name="Felder M."/>
            <person name="Thangavelu M."/>
            <person name="Johnson D."/>
            <person name="Knights A."/>
            <person name="Loulseged H."/>
            <person name="Mungall K."/>
            <person name="Oliver K."/>
            <person name="Price C."/>
            <person name="Quail M.A."/>
            <person name="Urushihara H."/>
            <person name="Hernandez J."/>
            <person name="Rabbinowitsch E."/>
            <person name="Steffen D."/>
            <person name="Sanders M."/>
            <person name="Ma J."/>
            <person name="Kohara Y."/>
            <person name="Sharp S."/>
            <person name="Simmonds M."/>
            <person name="Spiegler S."/>
            <person name="Tivey A."/>
            <person name="Sugano S."/>
            <person name="White B."/>
            <person name="Walker D."/>
            <person name="Woodward J."/>
            <person name="Winckler T."/>
            <person name="Tanaka Y."/>
            <person name="Shaulsky G."/>
            <person name="Schleicher M."/>
            <person name="Weinstock G."/>
            <person name="Rosenthal A."/>
            <person name="Cox E.C."/>
            <person name="Chisholm R.L."/>
            <person name="Gibbs R."/>
            <person name="Loomis W.F."/>
            <person name="Platzer M."/>
            <person name="Kay R.R."/>
            <person name="Williams J."/>
            <person name="Dear P.H."/>
            <person name="Noegel A.A."/>
            <person name="Barrell B."/>
            <person name="Kuspa A."/>
        </authorList>
    </citation>
    <scope>NUCLEOTIDE SEQUENCE [LARGE SCALE GENOMIC DNA]</scope>
    <source>
        <strain evidence="6 7">AX4</strain>
    </source>
</reference>
<dbReference type="FunCoup" id="Q54MN9">
    <property type="interactions" value="147"/>
</dbReference>
<keyword evidence="7" id="KW-1185">Reference proteome</keyword>
<evidence type="ECO:0000256" key="1">
    <source>
        <dbReference type="ARBA" id="ARBA00004141"/>
    </source>
</evidence>
<keyword evidence="4 5" id="KW-0472">Membrane</keyword>
<accession>Q54MN9</accession>
<comment type="caution">
    <text evidence="6">The sequence shown here is derived from an EMBL/GenBank/DDBJ whole genome shotgun (WGS) entry which is preliminary data.</text>
</comment>
<comment type="subcellular location">
    <subcellularLocation>
        <location evidence="1">Membrane</location>
        <topology evidence="1">Multi-pass membrane protein</topology>
    </subcellularLocation>
</comment>
<gene>
    <name evidence="6" type="ORF">DDB_G0285839</name>
</gene>
<dbReference type="InterPro" id="IPR050186">
    <property type="entry name" value="TPT_transporter"/>
</dbReference>
<feature type="transmembrane region" description="Helical" evidence="5">
    <location>
        <begin position="214"/>
        <end position="231"/>
    </location>
</feature>
<keyword evidence="2 5" id="KW-0812">Transmembrane</keyword>
<evidence type="ECO:0000313" key="7">
    <source>
        <dbReference type="Proteomes" id="UP000002195"/>
    </source>
</evidence>
<feature type="transmembrane region" description="Helical" evidence="5">
    <location>
        <begin position="191"/>
        <end position="208"/>
    </location>
</feature>
<evidence type="ECO:0000256" key="5">
    <source>
        <dbReference type="SAM" id="Phobius"/>
    </source>
</evidence>
<protein>
    <recommendedName>
        <fullName evidence="8">Sugar phosphate transporter domain-containing protein</fullName>
    </recommendedName>
</protein>
<proteinExistence type="predicted"/>
<dbReference type="PaxDb" id="44689-DDB0218749"/>
<feature type="transmembrane region" description="Helical" evidence="5">
    <location>
        <begin position="299"/>
        <end position="321"/>
    </location>
</feature>
<feature type="transmembrane region" description="Helical" evidence="5">
    <location>
        <begin position="72"/>
        <end position="92"/>
    </location>
</feature>
<dbReference type="KEGG" id="ddi:DDB_G0285839"/>
<dbReference type="HOGENOM" id="CLU_623221_0_0_1"/>
<evidence type="ECO:0000256" key="3">
    <source>
        <dbReference type="ARBA" id="ARBA00022989"/>
    </source>
</evidence>
<dbReference type="GO" id="GO:0015297">
    <property type="term" value="F:antiporter activity"/>
    <property type="evidence" value="ECO:0000318"/>
    <property type="project" value="GO_Central"/>
</dbReference>
<evidence type="ECO:0000256" key="4">
    <source>
        <dbReference type="ARBA" id="ARBA00023136"/>
    </source>
</evidence>